<evidence type="ECO:0000313" key="3">
    <source>
        <dbReference type="Proteomes" id="UP001160499"/>
    </source>
</evidence>
<name>A0ABT6LVC8_9ACTN</name>
<reference evidence="2 3" key="1">
    <citation type="submission" date="2023-04" db="EMBL/GenBank/DDBJ databases">
        <title>Forest soil microbial communities from Buena Vista Peninsula, Colon Province, Panama.</title>
        <authorList>
            <person name="Bouskill N."/>
        </authorList>
    </citation>
    <scope>NUCLEOTIDE SEQUENCE [LARGE SCALE GENOMIC DNA]</scope>
    <source>
        <strain evidence="2 3">GGS1</strain>
    </source>
</reference>
<dbReference type="Proteomes" id="UP001160499">
    <property type="component" value="Unassembled WGS sequence"/>
</dbReference>
<proteinExistence type="predicted"/>
<feature type="region of interest" description="Disordered" evidence="1">
    <location>
        <begin position="1"/>
        <end position="35"/>
    </location>
</feature>
<comment type="caution">
    <text evidence="2">The sequence shown here is derived from an EMBL/GenBank/DDBJ whole genome shotgun (WGS) entry which is preliminary data.</text>
</comment>
<protein>
    <submittedName>
        <fullName evidence="2">Uncharacterized protein</fullName>
    </submittedName>
</protein>
<evidence type="ECO:0000313" key="2">
    <source>
        <dbReference type="EMBL" id="MDH6220168.1"/>
    </source>
</evidence>
<accession>A0ABT6LVC8</accession>
<dbReference type="EMBL" id="JARXVH010000015">
    <property type="protein sequence ID" value="MDH6220168.1"/>
    <property type="molecule type" value="Genomic_DNA"/>
</dbReference>
<gene>
    <name evidence="2" type="ORF">M2283_007508</name>
</gene>
<evidence type="ECO:0000256" key="1">
    <source>
        <dbReference type="SAM" id="MobiDB-lite"/>
    </source>
</evidence>
<sequence>MADATGGTTSVTDRIASVAESYEEPRTESPRSRTATAALCKGQPGIERRVLETLVEYARDVAPLDGCLLGLRAASAGPACLHLDTEPSLLGYLVHRLCPAVVGADERLVGVPGLRLAHSRPGRLELRRRDGHGRLVLHLDAVGERALGDWDRDRAAVYRGGRSVPGAPAPSSCRELRSLAGLHPSEREALRRAADTAADATVDAERSRELRRLVHDLPALPDAHACSDTLRIERKLP</sequence>
<keyword evidence="3" id="KW-1185">Reference proteome</keyword>
<organism evidence="2 3">
    <name type="scientific">Streptomyces pseudovenezuelae</name>
    <dbReference type="NCBI Taxonomy" id="67350"/>
    <lineage>
        <taxon>Bacteria</taxon>
        <taxon>Bacillati</taxon>
        <taxon>Actinomycetota</taxon>
        <taxon>Actinomycetes</taxon>
        <taxon>Kitasatosporales</taxon>
        <taxon>Streptomycetaceae</taxon>
        <taxon>Streptomyces</taxon>
        <taxon>Streptomyces aurantiacus group</taxon>
    </lineage>
</organism>
<feature type="compositionally biased region" description="Polar residues" evidence="1">
    <location>
        <begin position="1"/>
        <end position="12"/>
    </location>
</feature>